<evidence type="ECO:0000256" key="1">
    <source>
        <dbReference type="SAM" id="MobiDB-lite"/>
    </source>
</evidence>
<accession>A0ABP3SNE2</accession>
<evidence type="ECO:0008006" key="4">
    <source>
        <dbReference type="Google" id="ProtNLM"/>
    </source>
</evidence>
<evidence type="ECO:0000313" key="2">
    <source>
        <dbReference type="EMBL" id="GAA0655236.1"/>
    </source>
</evidence>
<comment type="caution">
    <text evidence="2">The sequence shown here is derived from an EMBL/GenBank/DDBJ whole genome shotgun (WGS) entry which is preliminary data.</text>
</comment>
<proteinExistence type="predicted"/>
<protein>
    <recommendedName>
        <fullName evidence="4">HXXEE domain-containing protein</fullName>
    </recommendedName>
</protein>
<dbReference type="InterPro" id="IPR025671">
    <property type="entry name" value="HXXEE"/>
</dbReference>
<organism evidence="2 3">
    <name type="scientific">Streptomyces thermocarboxydovorans</name>
    <dbReference type="NCBI Taxonomy" id="59298"/>
    <lineage>
        <taxon>Bacteria</taxon>
        <taxon>Bacillati</taxon>
        <taxon>Actinomycetota</taxon>
        <taxon>Actinomycetes</taxon>
        <taxon>Kitasatosporales</taxon>
        <taxon>Streptomycetaceae</taxon>
        <taxon>Streptomyces</taxon>
    </lineage>
</organism>
<keyword evidence="3" id="KW-1185">Reference proteome</keyword>
<feature type="region of interest" description="Disordered" evidence="1">
    <location>
        <begin position="38"/>
        <end position="62"/>
    </location>
</feature>
<feature type="compositionally biased region" description="Polar residues" evidence="1">
    <location>
        <begin position="41"/>
        <end position="54"/>
    </location>
</feature>
<evidence type="ECO:0000313" key="3">
    <source>
        <dbReference type="Proteomes" id="UP001500724"/>
    </source>
</evidence>
<reference evidence="3" key="1">
    <citation type="journal article" date="2019" name="Int. J. Syst. Evol. Microbiol.">
        <title>The Global Catalogue of Microorganisms (GCM) 10K type strain sequencing project: providing services to taxonomists for standard genome sequencing and annotation.</title>
        <authorList>
            <consortium name="The Broad Institute Genomics Platform"/>
            <consortium name="The Broad Institute Genome Sequencing Center for Infectious Disease"/>
            <person name="Wu L."/>
            <person name="Ma J."/>
        </authorList>
    </citation>
    <scope>NUCLEOTIDE SEQUENCE [LARGE SCALE GENOMIC DNA]</scope>
    <source>
        <strain evidence="3">JCM 10367</strain>
    </source>
</reference>
<sequence>METGTERVGGAVTLGLLAAWAVHDAEELATVPGWLRRNVPQLRSRTSPQASRSRGQPRPRRT</sequence>
<dbReference type="Proteomes" id="UP001500724">
    <property type="component" value="Unassembled WGS sequence"/>
</dbReference>
<name>A0ABP3SNE2_9ACTN</name>
<gene>
    <name evidence="2" type="ORF">GCM10009535_37620</name>
</gene>
<dbReference type="Pfam" id="PF13787">
    <property type="entry name" value="HXXEE"/>
    <property type="match status" value="1"/>
</dbReference>
<dbReference type="EMBL" id="BAAAGU010000038">
    <property type="protein sequence ID" value="GAA0655236.1"/>
    <property type="molecule type" value="Genomic_DNA"/>
</dbReference>